<gene>
    <name evidence="20" type="primary">rpfC</name>
    <name evidence="20" type="ORF">NIT7321_02547</name>
</gene>
<dbReference type="Pfam" id="PF08447">
    <property type="entry name" value="PAS_3"/>
    <property type="match status" value="1"/>
</dbReference>
<evidence type="ECO:0000256" key="13">
    <source>
        <dbReference type="ARBA" id="ARBA00064003"/>
    </source>
</evidence>
<keyword evidence="5 20" id="KW-0808">Transferase</keyword>
<dbReference type="Proteomes" id="UP000043764">
    <property type="component" value="Unassembled WGS sequence"/>
</dbReference>
<dbReference type="Gene3D" id="3.40.50.2300">
    <property type="match status" value="1"/>
</dbReference>
<evidence type="ECO:0000256" key="7">
    <source>
        <dbReference type="ARBA" id="ARBA00022741"/>
    </source>
</evidence>
<evidence type="ECO:0000313" key="20">
    <source>
        <dbReference type="EMBL" id="CRL11677.1"/>
    </source>
</evidence>
<dbReference type="InterPro" id="IPR001789">
    <property type="entry name" value="Sig_transdc_resp-reg_receiver"/>
</dbReference>
<dbReference type="InterPro" id="IPR004358">
    <property type="entry name" value="Sig_transdc_His_kin-like_C"/>
</dbReference>
<dbReference type="Gene3D" id="1.10.287.130">
    <property type="match status" value="1"/>
</dbReference>
<dbReference type="SUPFAM" id="SSF55785">
    <property type="entry name" value="PYP-like sensor domain (PAS domain)"/>
    <property type="match status" value="1"/>
</dbReference>
<dbReference type="CDD" id="cd17546">
    <property type="entry name" value="REC_hyHK_CKI1_RcsC-like"/>
    <property type="match status" value="1"/>
</dbReference>
<keyword evidence="9" id="KW-0067">ATP-binding</keyword>
<dbReference type="PANTHER" id="PTHR45339">
    <property type="entry name" value="HYBRID SIGNAL TRANSDUCTION HISTIDINE KINASE J"/>
    <property type="match status" value="1"/>
</dbReference>
<comment type="catalytic activity">
    <reaction evidence="1">
        <text>ATP + protein L-histidine = ADP + protein N-phospho-L-histidine.</text>
        <dbReference type="EC" id="2.7.13.3"/>
    </reaction>
</comment>
<dbReference type="FunFam" id="3.30.565.10:FF:000010">
    <property type="entry name" value="Sensor histidine kinase RcsC"/>
    <property type="match status" value="1"/>
</dbReference>
<feature type="transmembrane region" description="Helical" evidence="16">
    <location>
        <begin position="270"/>
        <end position="291"/>
    </location>
</feature>
<proteinExistence type="predicted"/>
<dbReference type="PRINTS" id="PR00344">
    <property type="entry name" value="BCTRLSENSOR"/>
</dbReference>
<feature type="modified residue" description="4-aspartylphosphate" evidence="15">
    <location>
        <position position="759"/>
    </location>
</feature>
<dbReference type="Pfam" id="PF00072">
    <property type="entry name" value="Response_reg"/>
    <property type="match status" value="1"/>
</dbReference>
<dbReference type="SMART" id="SM01079">
    <property type="entry name" value="CHASE"/>
    <property type="match status" value="1"/>
</dbReference>
<keyword evidence="7" id="KW-0547">Nucleotide-binding</keyword>
<dbReference type="InterPro" id="IPR036097">
    <property type="entry name" value="HisK_dim/P_sf"/>
</dbReference>
<evidence type="ECO:0000256" key="2">
    <source>
        <dbReference type="ARBA" id="ARBA00004370"/>
    </source>
</evidence>
<dbReference type="Gene3D" id="3.30.565.10">
    <property type="entry name" value="Histidine kinase-like ATPase, C-terminal domain"/>
    <property type="match status" value="1"/>
</dbReference>
<feature type="domain" description="Response regulatory" evidence="18">
    <location>
        <begin position="710"/>
        <end position="826"/>
    </location>
</feature>
<dbReference type="GO" id="GO:0016020">
    <property type="term" value="C:membrane"/>
    <property type="evidence" value="ECO:0007669"/>
    <property type="project" value="UniProtKB-SubCell"/>
</dbReference>
<dbReference type="Gene3D" id="3.30.450.350">
    <property type="entry name" value="CHASE domain"/>
    <property type="match status" value="1"/>
</dbReference>
<keyword evidence="21" id="KW-1185">Reference proteome</keyword>
<evidence type="ECO:0000259" key="18">
    <source>
        <dbReference type="PROSITE" id="PS50110"/>
    </source>
</evidence>
<dbReference type="Gene3D" id="3.30.450.20">
    <property type="entry name" value="PAS domain"/>
    <property type="match status" value="1"/>
</dbReference>
<dbReference type="AlphaFoldDB" id="A0A0H5D386"/>
<evidence type="ECO:0000256" key="15">
    <source>
        <dbReference type="PROSITE-ProRule" id="PRU00169"/>
    </source>
</evidence>
<dbReference type="InterPro" id="IPR036890">
    <property type="entry name" value="HATPase_C_sf"/>
</dbReference>
<dbReference type="InterPro" id="IPR005467">
    <property type="entry name" value="His_kinase_dom"/>
</dbReference>
<evidence type="ECO:0000256" key="3">
    <source>
        <dbReference type="ARBA" id="ARBA00012438"/>
    </source>
</evidence>
<dbReference type="InterPro" id="IPR035965">
    <property type="entry name" value="PAS-like_dom_sf"/>
</dbReference>
<evidence type="ECO:0000256" key="6">
    <source>
        <dbReference type="ARBA" id="ARBA00022692"/>
    </source>
</evidence>
<dbReference type="InterPro" id="IPR003594">
    <property type="entry name" value="HATPase_dom"/>
</dbReference>
<evidence type="ECO:0000259" key="19">
    <source>
        <dbReference type="PROSITE" id="PS50839"/>
    </source>
</evidence>
<dbReference type="SUPFAM" id="SSF52172">
    <property type="entry name" value="CheY-like"/>
    <property type="match status" value="1"/>
</dbReference>
<dbReference type="InterPro" id="IPR003661">
    <property type="entry name" value="HisK_dim/P_dom"/>
</dbReference>
<dbReference type="PROSITE" id="PS50109">
    <property type="entry name" value="HIS_KIN"/>
    <property type="match status" value="1"/>
</dbReference>
<dbReference type="GO" id="GO:0005524">
    <property type="term" value="F:ATP binding"/>
    <property type="evidence" value="ECO:0007669"/>
    <property type="project" value="UniProtKB-KW"/>
</dbReference>
<sequence length="843" mass="92623">MSFAPITWVRSLNNKTYLPSLVALIAIVWAGIYAEIQNNVISEQQLRADVQYEAGLVRARLEGNLAADIQLLRGMKAVISTEPNISQDRFAVLASKLLMERTDLRNIAGAPDLVISLMYPMEGNEAAMGLDYNKNEAQRAAAFRARDSGDLVVAGPVNLMQGGQGLISRFPIFTGPADDKTFWGILSAVIDVEKVYKAAGLLDDDLMIDVALVGRDGTGAGGEHFYGDPAILTDNPVLMNIALPVGNWQLAARPRGGWPAQAANTWQLRLTVLLAGAFILFPTIMAGRLSAARRLIIRTLKRRERDLETLSRRLEMAVETSKIGIWEIHEDDDMAIWDLRMRTLYDDPTGSSDVPLSTWRSFILPADRDAVIEGFQKSLHNGTGHSVDFTVQLPDGTRKNIRAMGRAYRDERGRNCMIGVEWDVTRDVELSNDLKRANLTLTKRNTELTQAKLAAEKADQAKSEFLANMSHEIRTPMNGIVGMADILANTDLSAEQQQCVDTVRESSSALLKIINDILDLSRLEAGKMEISPIDFDLRKCVDGVVDTLRPRMVEKGLTFTQTYTADLPELAHGDNGRLRQILLNLLGNAVKFTKEGSVGLHVSRDKSDPYRMCFEVKDTGIGISEDQAEHIFERFSQADAATTRHFGGTGLGLTISNILAERMGGQITLASEPGKGATFRLEIRLEPPKAAQNAPHAPTSSVVAEVQPATLILADDNQTNRLLINKYLQSTPLDIIEATNGREAVDLCRTHAPDIILMDMSMPEVDGIEATRQIRADADINQPIIIALTANAFESDRRACLDAGMNHFLQKPIRKALLLETIAKVQADQAETTEEAPARSIGS</sequence>
<keyword evidence="10 16" id="KW-1133">Transmembrane helix</keyword>
<evidence type="ECO:0000256" key="1">
    <source>
        <dbReference type="ARBA" id="ARBA00000085"/>
    </source>
</evidence>
<evidence type="ECO:0000256" key="8">
    <source>
        <dbReference type="ARBA" id="ARBA00022777"/>
    </source>
</evidence>
<dbReference type="PROSITE" id="PS50110">
    <property type="entry name" value="RESPONSE_REGULATORY"/>
    <property type="match status" value="1"/>
</dbReference>
<evidence type="ECO:0000256" key="10">
    <source>
        <dbReference type="ARBA" id="ARBA00022989"/>
    </source>
</evidence>
<feature type="domain" description="Histidine kinase" evidence="17">
    <location>
        <begin position="468"/>
        <end position="687"/>
    </location>
</feature>
<dbReference type="InterPro" id="IPR011006">
    <property type="entry name" value="CheY-like_superfamily"/>
</dbReference>
<dbReference type="GO" id="GO:0000155">
    <property type="term" value="F:phosphorelay sensor kinase activity"/>
    <property type="evidence" value="ECO:0007669"/>
    <property type="project" value="InterPro"/>
</dbReference>
<keyword evidence="4 15" id="KW-0597">Phosphoprotein</keyword>
<dbReference type="STRING" id="481446.NIT7645_00944"/>
<keyword evidence="11" id="KW-0902">Two-component regulatory system</keyword>
<dbReference type="PROSITE" id="PS50839">
    <property type="entry name" value="CHASE"/>
    <property type="match status" value="1"/>
</dbReference>
<protein>
    <recommendedName>
        <fullName evidence="14">Sensory/regulatory protein RpfC</fullName>
        <ecNumber evidence="3">2.7.13.3</ecNumber>
    </recommendedName>
</protein>
<dbReference type="SMART" id="SM00388">
    <property type="entry name" value="HisKA"/>
    <property type="match status" value="1"/>
</dbReference>
<dbReference type="Pfam" id="PF03924">
    <property type="entry name" value="CHASE"/>
    <property type="match status" value="1"/>
</dbReference>
<organism evidence="20 21">
    <name type="scientific">Phaeobacter italicus</name>
    <dbReference type="NCBI Taxonomy" id="481446"/>
    <lineage>
        <taxon>Bacteria</taxon>
        <taxon>Pseudomonadati</taxon>
        <taxon>Pseudomonadota</taxon>
        <taxon>Alphaproteobacteria</taxon>
        <taxon>Rhodobacterales</taxon>
        <taxon>Roseobacteraceae</taxon>
        <taxon>Phaeobacter</taxon>
    </lineage>
</organism>
<dbReference type="Pfam" id="PF02518">
    <property type="entry name" value="HATPase_c"/>
    <property type="match status" value="1"/>
</dbReference>
<comment type="subunit">
    <text evidence="13">At low DSF concentrations, interacts with RpfF.</text>
</comment>
<dbReference type="EC" id="2.7.13.3" evidence="3"/>
<dbReference type="InterPro" id="IPR013655">
    <property type="entry name" value="PAS_fold_3"/>
</dbReference>
<accession>A0A0H5D386</accession>
<dbReference type="CDD" id="cd16922">
    <property type="entry name" value="HATPase_EvgS-ArcB-TorS-like"/>
    <property type="match status" value="1"/>
</dbReference>
<dbReference type="CDD" id="cd00082">
    <property type="entry name" value="HisKA"/>
    <property type="match status" value="1"/>
</dbReference>
<dbReference type="SUPFAM" id="SSF47384">
    <property type="entry name" value="Homodimeric domain of signal transducing histidine kinase"/>
    <property type="match status" value="1"/>
</dbReference>
<dbReference type="InterPro" id="IPR042240">
    <property type="entry name" value="CHASE_sf"/>
</dbReference>
<evidence type="ECO:0000256" key="4">
    <source>
        <dbReference type="ARBA" id="ARBA00022553"/>
    </source>
</evidence>
<keyword evidence="8" id="KW-0418">Kinase</keyword>
<evidence type="ECO:0000259" key="17">
    <source>
        <dbReference type="PROSITE" id="PS50109"/>
    </source>
</evidence>
<evidence type="ECO:0000256" key="5">
    <source>
        <dbReference type="ARBA" id="ARBA00022679"/>
    </source>
</evidence>
<dbReference type="SMART" id="SM00448">
    <property type="entry name" value="REC"/>
    <property type="match status" value="1"/>
</dbReference>
<dbReference type="PANTHER" id="PTHR45339:SF1">
    <property type="entry name" value="HYBRID SIGNAL TRANSDUCTION HISTIDINE KINASE J"/>
    <property type="match status" value="1"/>
</dbReference>
<evidence type="ECO:0000256" key="14">
    <source>
        <dbReference type="ARBA" id="ARBA00068150"/>
    </source>
</evidence>
<name>A0A0H5D386_9RHOB</name>
<dbReference type="FunFam" id="1.10.287.130:FF:000002">
    <property type="entry name" value="Two-component osmosensing histidine kinase"/>
    <property type="match status" value="1"/>
</dbReference>
<evidence type="ECO:0000256" key="16">
    <source>
        <dbReference type="SAM" id="Phobius"/>
    </source>
</evidence>
<keyword evidence="6 16" id="KW-0812">Transmembrane</keyword>
<reference evidence="21" key="1">
    <citation type="submission" date="2015-05" db="EMBL/GenBank/DDBJ databases">
        <authorList>
            <person name="Rodrigo-Torres Lidia"/>
            <person name="Arahal R.David."/>
        </authorList>
    </citation>
    <scope>NUCLEOTIDE SEQUENCE [LARGE SCALE GENOMIC DNA]</scope>
    <source>
        <strain evidence="21">CECT 7321</strain>
    </source>
</reference>
<dbReference type="SUPFAM" id="SSF55874">
    <property type="entry name" value="ATPase domain of HSP90 chaperone/DNA topoisomerase II/histidine kinase"/>
    <property type="match status" value="1"/>
</dbReference>
<dbReference type="Pfam" id="PF00512">
    <property type="entry name" value="HisKA"/>
    <property type="match status" value="1"/>
</dbReference>
<feature type="domain" description="CHASE" evidence="19">
    <location>
        <begin position="111"/>
        <end position="251"/>
    </location>
</feature>
<comment type="subcellular location">
    <subcellularLocation>
        <location evidence="2">Membrane</location>
    </subcellularLocation>
</comment>
<evidence type="ECO:0000256" key="9">
    <source>
        <dbReference type="ARBA" id="ARBA00022840"/>
    </source>
</evidence>
<dbReference type="SMART" id="SM00387">
    <property type="entry name" value="HATPase_c"/>
    <property type="match status" value="1"/>
</dbReference>
<evidence type="ECO:0000313" key="21">
    <source>
        <dbReference type="Proteomes" id="UP000043764"/>
    </source>
</evidence>
<evidence type="ECO:0000256" key="11">
    <source>
        <dbReference type="ARBA" id="ARBA00023012"/>
    </source>
</evidence>
<dbReference type="InterPro" id="IPR006189">
    <property type="entry name" value="CHASE_dom"/>
</dbReference>
<evidence type="ECO:0000256" key="12">
    <source>
        <dbReference type="ARBA" id="ARBA00023136"/>
    </source>
</evidence>
<keyword evidence="12 16" id="KW-0472">Membrane</keyword>
<dbReference type="RefSeq" id="WP_050673650.1">
    <property type="nucleotide sequence ID" value="NZ_CVRL01000033.1"/>
</dbReference>
<dbReference type="EMBL" id="CVRL01000033">
    <property type="protein sequence ID" value="CRL11677.1"/>
    <property type="molecule type" value="Genomic_DNA"/>
</dbReference>